<accession>A0A087TI60</accession>
<dbReference type="AlphaFoldDB" id="A0A087TI60"/>
<keyword evidence="2" id="KW-1185">Reference proteome</keyword>
<reference evidence="1 2" key="1">
    <citation type="submission" date="2013-11" db="EMBL/GenBank/DDBJ databases">
        <title>Genome sequencing of Stegodyphus mimosarum.</title>
        <authorList>
            <person name="Bechsgaard J."/>
        </authorList>
    </citation>
    <scope>NUCLEOTIDE SEQUENCE [LARGE SCALE GENOMIC DNA]</scope>
</reference>
<protein>
    <submittedName>
        <fullName evidence="1">Uncharacterized protein</fullName>
    </submittedName>
</protein>
<feature type="non-terminal residue" evidence="1">
    <location>
        <position position="372"/>
    </location>
</feature>
<sequence>MEEQLRQFMAAFAAFKEEIKAGQESVKDEMNSVQEKMEKSVKEEMKSVQVQIGYRLSSITEEFERDVSALQQQIHDRVSLVTKEVDVLKRFVATAGSNSDGFKFLSVLFPLTLSTYDGKTAWQLYKTQFCTVADANGWDSQAKTCHLAASLREHAADILQTIPETQRLDFEALSGAFGAAFRGEIFERLQQASIKIPLTEDHQNTTRYRHGYFKNNKLFSAFEAMAMDPQKGSSPRNADVSSEIPCSERCRNHTEIEEKPETTSNSPAQMLIGRDLHLSCDFLSDRPADAPSSPEKYIQDLQARFEVMHNFARERVNLATEKMKTRYDMRATGHRFNEGDKGVVMESDSSQRTFSETTVTLGWFLHSPKQAE</sequence>
<dbReference type="PANTHER" id="PTHR45823">
    <property type="entry name" value="T-SNARE COILED-COIL HOMOLOGY DOMAIN-CONTAINING PROTEIN"/>
    <property type="match status" value="1"/>
</dbReference>
<dbReference type="EMBL" id="KK115327">
    <property type="protein sequence ID" value="KFM64799.1"/>
    <property type="molecule type" value="Genomic_DNA"/>
</dbReference>
<evidence type="ECO:0000313" key="1">
    <source>
        <dbReference type="EMBL" id="KFM64799.1"/>
    </source>
</evidence>
<gene>
    <name evidence="1" type="ORF">X975_19283</name>
</gene>
<organism evidence="1 2">
    <name type="scientific">Stegodyphus mimosarum</name>
    <name type="common">African social velvet spider</name>
    <dbReference type="NCBI Taxonomy" id="407821"/>
    <lineage>
        <taxon>Eukaryota</taxon>
        <taxon>Metazoa</taxon>
        <taxon>Ecdysozoa</taxon>
        <taxon>Arthropoda</taxon>
        <taxon>Chelicerata</taxon>
        <taxon>Arachnida</taxon>
        <taxon>Araneae</taxon>
        <taxon>Araneomorphae</taxon>
        <taxon>Entelegynae</taxon>
        <taxon>Eresoidea</taxon>
        <taxon>Eresidae</taxon>
        <taxon>Stegodyphus</taxon>
    </lineage>
</organism>
<evidence type="ECO:0000313" key="2">
    <source>
        <dbReference type="Proteomes" id="UP000054359"/>
    </source>
</evidence>
<dbReference type="Proteomes" id="UP000054359">
    <property type="component" value="Unassembled WGS sequence"/>
</dbReference>
<dbReference type="OrthoDB" id="6769926at2759"/>
<dbReference type="PANTHER" id="PTHR45823:SF1">
    <property type="entry name" value="T-SNARE COILED-COIL HOMOLOGY DOMAIN-CONTAINING PROTEIN"/>
    <property type="match status" value="1"/>
</dbReference>
<proteinExistence type="predicted"/>
<name>A0A087TI60_STEMI</name>